<proteinExistence type="inferred from homology"/>
<evidence type="ECO:0000256" key="2">
    <source>
        <dbReference type="ARBA" id="ARBA00023002"/>
    </source>
</evidence>
<dbReference type="PANTHER" id="PTHR42760">
    <property type="entry name" value="SHORT-CHAIN DEHYDROGENASES/REDUCTASES FAMILY MEMBER"/>
    <property type="match status" value="1"/>
</dbReference>
<protein>
    <submittedName>
        <fullName evidence="3">SDR family oxidoreductase</fullName>
    </submittedName>
</protein>
<sequence>MDLRLTGKVAVVTGASKGIGLAIVRSLAGEGARVVAAARTAGTEPTGPTAAVTTVAAGAVTTMPVGTVTAVPVDLTTPDGVAALAERAGDADILINNLGGVAEESMRAGGFLGTPDDAWQRTYELNLFSTVRVTRALLPGLLRRRGVIVNISSIGARAAFQPVDYGTAKAAMTNLSKALAEEFGPQGLRVLTVSPGPTRTQNWGDPDGFAGHLARAAGESLDEFLARVPERMGITTGRLTEPEETAALVTFLASPLAGNLTGADYLADGGVIKTI</sequence>
<dbReference type="InterPro" id="IPR036291">
    <property type="entry name" value="NAD(P)-bd_dom_sf"/>
</dbReference>
<reference evidence="4" key="1">
    <citation type="journal article" date="2019" name="Int. J. Syst. Evol. Microbiol.">
        <title>The Global Catalogue of Microorganisms (GCM) 10K type strain sequencing project: providing services to taxonomists for standard genome sequencing and annotation.</title>
        <authorList>
            <consortium name="The Broad Institute Genomics Platform"/>
            <consortium name="The Broad Institute Genome Sequencing Center for Infectious Disease"/>
            <person name="Wu L."/>
            <person name="Ma J."/>
        </authorList>
    </citation>
    <scope>NUCLEOTIDE SEQUENCE [LARGE SCALE GENOMIC DNA]</scope>
    <source>
        <strain evidence="4">JCM 17938</strain>
    </source>
</reference>
<comment type="caution">
    <text evidence="3">The sequence shown here is derived from an EMBL/GenBank/DDBJ whole genome shotgun (WGS) entry which is preliminary data.</text>
</comment>
<evidence type="ECO:0000313" key="4">
    <source>
        <dbReference type="Proteomes" id="UP001500212"/>
    </source>
</evidence>
<comment type="similarity">
    <text evidence="1">Belongs to the short-chain dehydrogenases/reductases (SDR) family.</text>
</comment>
<organism evidence="3 4">
    <name type="scientific">Actinoallomurus liliacearum</name>
    <dbReference type="NCBI Taxonomy" id="1080073"/>
    <lineage>
        <taxon>Bacteria</taxon>
        <taxon>Bacillati</taxon>
        <taxon>Actinomycetota</taxon>
        <taxon>Actinomycetes</taxon>
        <taxon>Streptosporangiales</taxon>
        <taxon>Thermomonosporaceae</taxon>
        <taxon>Actinoallomurus</taxon>
    </lineage>
</organism>
<dbReference type="SUPFAM" id="SSF51735">
    <property type="entry name" value="NAD(P)-binding Rossmann-fold domains"/>
    <property type="match status" value="1"/>
</dbReference>
<accession>A0ABP8TW62</accession>
<gene>
    <name evidence="3" type="ORF">GCM10023195_66290</name>
</gene>
<name>A0ABP8TW62_9ACTN</name>
<dbReference type="PANTHER" id="PTHR42760:SF133">
    <property type="entry name" value="3-OXOACYL-[ACYL-CARRIER-PROTEIN] REDUCTASE"/>
    <property type="match status" value="1"/>
</dbReference>
<dbReference type="EMBL" id="BAABHJ010000027">
    <property type="protein sequence ID" value="GAA4615096.1"/>
    <property type="molecule type" value="Genomic_DNA"/>
</dbReference>
<dbReference type="Gene3D" id="3.40.50.720">
    <property type="entry name" value="NAD(P)-binding Rossmann-like Domain"/>
    <property type="match status" value="1"/>
</dbReference>
<evidence type="ECO:0000313" key="3">
    <source>
        <dbReference type="EMBL" id="GAA4615096.1"/>
    </source>
</evidence>
<dbReference type="RefSeq" id="WP_345363421.1">
    <property type="nucleotide sequence ID" value="NZ_BAABHJ010000027.1"/>
</dbReference>
<dbReference type="Proteomes" id="UP001500212">
    <property type="component" value="Unassembled WGS sequence"/>
</dbReference>
<keyword evidence="2" id="KW-0560">Oxidoreductase</keyword>
<dbReference type="PRINTS" id="PR00081">
    <property type="entry name" value="GDHRDH"/>
</dbReference>
<keyword evidence="4" id="KW-1185">Reference proteome</keyword>
<evidence type="ECO:0000256" key="1">
    <source>
        <dbReference type="ARBA" id="ARBA00006484"/>
    </source>
</evidence>
<dbReference type="PRINTS" id="PR00080">
    <property type="entry name" value="SDRFAMILY"/>
</dbReference>
<dbReference type="Pfam" id="PF13561">
    <property type="entry name" value="adh_short_C2"/>
    <property type="match status" value="1"/>
</dbReference>
<dbReference type="InterPro" id="IPR002347">
    <property type="entry name" value="SDR_fam"/>
</dbReference>